<dbReference type="GO" id="GO:0009318">
    <property type="term" value="C:exodeoxyribonuclease VII complex"/>
    <property type="evidence" value="ECO:0007669"/>
    <property type="project" value="UniProtKB-UniRule"/>
</dbReference>
<evidence type="ECO:0000256" key="7">
    <source>
        <dbReference type="SAM" id="Coils"/>
    </source>
</evidence>
<reference evidence="8 9" key="1">
    <citation type="submission" date="2015-01" db="EMBL/GenBank/DDBJ databases">
        <title>Draft genome sequence of Rickettsia monacensis strain IrR/Munich.</title>
        <authorList>
            <person name="Felsheim R.F."/>
            <person name="Johnson S.L."/>
            <person name="Kurtti T.J."/>
            <person name="Munderloh U.G."/>
        </authorList>
    </citation>
    <scope>NUCLEOTIDE SEQUENCE [LARGE SCALE GENOMIC DNA]</scope>
    <source>
        <strain evidence="8 9">IrR/Munich</strain>
    </source>
</reference>
<keyword evidence="5 6" id="KW-0269">Exonuclease</keyword>
<dbReference type="NCBIfam" id="NF002140">
    <property type="entry name" value="PRK00977.1-4"/>
    <property type="match status" value="1"/>
</dbReference>
<dbReference type="PANTHER" id="PTHR34137:SF1">
    <property type="entry name" value="EXODEOXYRIBONUCLEASE 7 SMALL SUBUNIT"/>
    <property type="match status" value="1"/>
</dbReference>
<keyword evidence="3 6" id="KW-0540">Nuclease</keyword>
<dbReference type="InterPro" id="IPR003761">
    <property type="entry name" value="Exonuc_VII_S"/>
</dbReference>
<evidence type="ECO:0000313" key="8">
    <source>
        <dbReference type="EMBL" id="CEO17839.1"/>
    </source>
</evidence>
<comment type="similarity">
    <text evidence="1 6">Belongs to the XseB family.</text>
</comment>
<keyword evidence="9" id="KW-1185">Reference proteome</keyword>
<name>A0A0B7J692_9RICK</name>
<dbReference type="PANTHER" id="PTHR34137">
    <property type="entry name" value="EXODEOXYRIBONUCLEASE 7 SMALL SUBUNIT"/>
    <property type="match status" value="1"/>
</dbReference>
<dbReference type="RefSeq" id="WP_008580037.1">
    <property type="nucleotide sequence ID" value="NZ_LN794217.1"/>
</dbReference>
<proteinExistence type="inferred from homology"/>
<dbReference type="GO" id="GO:0005829">
    <property type="term" value="C:cytosol"/>
    <property type="evidence" value="ECO:0007669"/>
    <property type="project" value="TreeGrafter"/>
</dbReference>
<sequence>MTNTKTLEENISFEEALKELEEIVKKIDNGQESLETAVNSFERGILLKNHCEKKLKEARLKIEKITKLADSTVVLEETEV</sequence>
<feature type="coiled-coil region" evidence="7">
    <location>
        <begin position="3"/>
        <end position="68"/>
    </location>
</feature>
<evidence type="ECO:0000256" key="5">
    <source>
        <dbReference type="ARBA" id="ARBA00022839"/>
    </source>
</evidence>
<protein>
    <recommendedName>
        <fullName evidence="6">Exodeoxyribonuclease 7 small subunit</fullName>
        <ecNumber evidence="6">3.1.11.6</ecNumber>
    </recommendedName>
    <alternativeName>
        <fullName evidence="6">Exodeoxyribonuclease VII small subunit</fullName>
        <shortName evidence="6">Exonuclease VII small subunit</shortName>
    </alternativeName>
</protein>
<dbReference type="InterPro" id="IPR037004">
    <property type="entry name" value="Exonuc_VII_ssu_sf"/>
</dbReference>
<keyword evidence="4 6" id="KW-0378">Hydrolase</keyword>
<comment type="function">
    <text evidence="6">Bidirectionally degrades single-stranded DNA into large acid-insoluble oligonucleotides, which are then degraded further into small acid-soluble oligonucleotides.</text>
</comment>
<dbReference type="NCBIfam" id="TIGR01280">
    <property type="entry name" value="xseB"/>
    <property type="match status" value="1"/>
</dbReference>
<dbReference type="AlphaFoldDB" id="A0A0B7J692"/>
<dbReference type="EMBL" id="LN794217">
    <property type="protein sequence ID" value="CEO17839.1"/>
    <property type="molecule type" value="Genomic_DNA"/>
</dbReference>
<dbReference type="STRING" id="109232.RMONA_07440"/>
<dbReference type="EC" id="3.1.11.6" evidence="6"/>
<dbReference type="KEGG" id="rmc:RMONA_07440"/>
<keyword evidence="2 6" id="KW-0963">Cytoplasm</keyword>
<dbReference type="GO" id="GO:0006308">
    <property type="term" value="P:DNA catabolic process"/>
    <property type="evidence" value="ECO:0007669"/>
    <property type="project" value="UniProtKB-UniRule"/>
</dbReference>
<evidence type="ECO:0000256" key="6">
    <source>
        <dbReference type="HAMAP-Rule" id="MF_00337"/>
    </source>
</evidence>
<dbReference type="HOGENOM" id="CLU_145918_0_3_5"/>
<evidence type="ECO:0000256" key="2">
    <source>
        <dbReference type="ARBA" id="ARBA00022490"/>
    </source>
</evidence>
<dbReference type="Proteomes" id="UP000018149">
    <property type="component" value="Chromosome I"/>
</dbReference>
<dbReference type="HAMAP" id="MF_00337">
    <property type="entry name" value="Exonuc_7_S"/>
    <property type="match status" value="1"/>
</dbReference>
<comment type="subunit">
    <text evidence="6">Heterooligomer composed of large and small subunits.</text>
</comment>
<keyword evidence="7" id="KW-0175">Coiled coil</keyword>
<dbReference type="Pfam" id="PF02609">
    <property type="entry name" value="Exonuc_VII_S"/>
    <property type="match status" value="1"/>
</dbReference>
<dbReference type="SUPFAM" id="SSF116842">
    <property type="entry name" value="XseB-like"/>
    <property type="match status" value="1"/>
</dbReference>
<accession>A0A0B7J692</accession>
<organism evidence="8 9">
    <name type="scientific">Rickettsia monacensis</name>
    <dbReference type="NCBI Taxonomy" id="109232"/>
    <lineage>
        <taxon>Bacteria</taxon>
        <taxon>Pseudomonadati</taxon>
        <taxon>Pseudomonadota</taxon>
        <taxon>Alphaproteobacteria</taxon>
        <taxon>Rickettsiales</taxon>
        <taxon>Rickettsiaceae</taxon>
        <taxon>Rickettsieae</taxon>
        <taxon>Rickettsia</taxon>
        <taxon>spotted fever group</taxon>
    </lineage>
</organism>
<dbReference type="PIRSF" id="PIRSF006488">
    <property type="entry name" value="Exonuc_VII_S"/>
    <property type="match status" value="1"/>
</dbReference>
<dbReference type="GO" id="GO:0008855">
    <property type="term" value="F:exodeoxyribonuclease VII activity"/>
    <property type="evidence" value="ECO:0007669"/>
    <property type="project" value="UniProtKB-UniRule"/>
</dbReference>
<evidence type="ECO:0000256" key="1">
    <source>
        <dbReference type="ARBA" id="ARBA00009998"/>
    </source>
</evidence>
<comment type="catalytic activity">
    <reaction evidence="6">
        <text>Exonucleolytic cleavage in either 5'- to 3'- or 3'- to 5'-direction to yield nucleoside 5'-phosphates.</text>
        <dbReference type="EC" id="3.1.11.6"/>
    </reaction>
</comment>
<comment type="subcellular location">
    <subcellularLocation>
        <location evidence="6">Cytoplasm</location>
    </subcellularLocation>
</comment>
<gene>
    <name evidence="6 8" type="primary">xseB</name>
    <name evidence="8" type="ORF">RMONA_07440</name>
</gene>
<evidence type="ECO:0000313" key="9">
    <source>
        <dbReference type="Proteomes" id="UP000018149"/>
    </source>
</evidence>
<evidence type="ECO:0000256" key="3">
    <source>
        <dbReference type="ARBA" id="ARBA00022722"/>
    </source>
</evidence>
<evidence type="ECO:0000256" key="4">
    <source>
        <dbReference type="ARBA" id="ARBA00022801"/>
    </source>
</evidence>
<dbReference type="NCBIfam" id="NF002139">
    <property type="entry name" value="PRK00977.1-3"/>
    <property type="match status" value="1"/>
</dbReference>
<dbReference type="Gene3D" id="1.10.287.1040">
    <property type="entry name" value="Exonuclease VII, small subunit"/>
    <property type="match status" value="1"/>
</dbReference>